<sequence length="128" mass="14527">MGIMLLDEGIHRFTLIKNAFLTVYASLFTPSAQDWGGFQYNPNTGHDFALEDSVNVVITHGPPRGVMDYTVSHQRVECPHLFTAIARSRPQMHCFGHIHEGWRAKTVIWSDNPAHFADIDLHPFVELI</sequence>
<protein>
    <recommendedName>
        <fullName evidence="3">Calcineurin-like phosphoesterase domain-containing protein</fullName>
    </recommendedName>
</protein>
<dbReference type="OrthoDB" id="630188at2759"/>
<dbReference type="PANTHER" id="PTHR12905:SF0">
    <property type="entry name" value="CALCINEURIN-LIKE PHOSPHOESTERASE DOMAIN-CONTAINING PROTEIN"/>
    <property type="match status" value="1"/>
</dbReference>
<dbReference type="PANTHER" id="PTHR12905">
    <property type="entry name" value="METALLOPHOSPHOESTERASE"/>
    <property type="match status" value="1"/>
</dbReference>
<accession>A0A8H8D604</accession>
<dbReference type="Proteomes" id="UP000670092">
    <property type="component" value="Unassembled WGS sequence"/>
</dbReference>
<evidence type="ECO:0008006" key="3">
    <source>
        <dbReference type="Google" id="ProtNLM"/>
    </source>
</evidence>
<name>A0A8H8D604_AJECA</name>
<organism evidence="1 2">
    <name type="scientific">Ajellomyces capsulatus</name>
    <name type="common">Darling's disease fungus</name>
    <name type="synonym">Histoplasma capsulatum</name>
    <dbReference type="NCBI Taxonomy" id="5037"/>
    <lineage>
        <taxon>Eukaryota</taxon>
        <taxon>Fungi</taxon>
        <taxon>Dikarya</taxon>
        <taxon>Ascomycota</taxon>
        <taxon>Pezizomycotina</taxon>
        <taxon>Eurotiomycetes</taxon>
        <taxon>Eurotiomycetidae</taxon>
        <taxon>Onygenales</taxon>
        <taxon>Ajellomycetaceae</taxon>
        <taxon>Histoplasma</taxon>
    </lineage>
</organism>
<dbReference type="VEuPathDB" id="FungiDB:I7I52_00771"/>
<dbReference type="InterPro" id="IPR029052">
    <property type="entry name" value="Metallo-depent_PP-like"/>
</dbReference>
<comment type="caution">
    <text evidence="1">The sequence shown here is derived from an EMBL/GenBank/DDBJ whole genome shotgun (WGS) entry which is preliminary data.</text>
</comment>
<dbReference type="SUPFAM" id="SSF56300">
    <property type="entry name" value="Metallo-dependent phosphatases"/>
    <property type="match status" value="1"/>
</dbReference>
<proteinExistence type="predicted"/>
<dbReference type="Gene3D" id="3.60.21.10">
    <property type="match status" value="1"/>
</dbReference>
<dbReference type="EMBL" id="JAEVHI010000001">
    <property type="protein sequence ID" value="KAG5302956.1"/>
    <property type="molecule type" value="Genomic_DNA"/>
</dbReference>
<dbReference type="AlphaFoldDB" id="A0A8H8D604"/>
<dbReference type="InterPro" id="IPR051693">
    <property type="entry name" value="UPF0046_metallophosphoest"/>
</dbReference>
<reference evidence="1 2" key="1">
    <citation type="submission" date="2021-01" db="EMBL/GenBank/DDBJ databases">
        <title>Chromosome-level genome assembly of a human fungal pathogen reveals clustering of transcriptionally co-regulated genes.</title>
        <authorList>
            <person name="Voorhies M."/>
            <person name="Cohen S."/>
            <person name="Shea T.P."/>
            <person name="Petrus S."/>
            <person name="Munoz J.F."/>
            <person name="Poplawski S."/>
            <person name="Goldman W.E."/>
            <person name="Michael T."/>
            <person name="Cuomo C.A."/>
            <person name="Sil A."/>
            <person name="Beyhan S."/>
        </authorList>
    </citation>
    <scope>NUCLEOTIDE SEQUENCE [LARGE SCALE GENOMIC DNA]</scope>
    <source>
        <strain evidence="1 2">G184AR</strain>
    </source>
</reference>
<evidence type="ECO:0000313" key="2">
    <source>
        <dbReference type="Proteomes" id="UP000670092"/>
    </source>
</evidence>
<gene>
    <name evidence="1" type="ORF">I7I52_00771</name>
</gene>
<evidence type="ECO:0000313" key="1">
    <source>
        <dbReference type="EMBL" id="KAG5302956.1"/>
    </source>
</evidence>